<dbReference type="InterPro" id="IPR051694">
    <property type="entry name" value="Immunoregulatory_rcpt-like"/>
</dbReference>
<evidence type="ECO:0000256" key="7">
    <source>
        <dbReference type="ARBA" id="ARBA00022692"/>
    </source>
</evidence>
<keyword evidence="5" id="KW-0964">Secreted</keyword>
<feature type="domain" description="CFEM" evidence="16">
    <location>
        <begin position="1"/>
        <end position="95"/>
    </location>
</feature>
<keyword evidence="9 15" id="KW-1133">Transmembrane helix</keyword>
<evidence type="ECO:0000313" key="18">
    <source>
        <dbReference type="Proteomes" id="UP001244011"/>
    </source>
</evidence>
<dbReference type="Proteomes" id="UP001244011">
    <property type="component" value="Unassembled WGS sequence"/>
</dbReference>
<accession>A0AAJ0FGL0</accession>
<dbReference type="PANTHER" id="PTHR15549">
    <property type="entry name" value="PAIRED IMMUNOGLOBULIN-LIKE TYPE 2 RECEPTOR"/>
    <property type="match status" value="1"/>
</dbReference>
<evidence type="ECO:0000256" key="12">
    <source>
        <dbReference type="ARBA" id="ARBA00023288"/>
    </source>
</evidence>
<keyword evidence="6" id="KW-0336">GPI-anchor</keyword>
<protein>
    <recommendedName>
        <fullName evidence="16">CFEM domain-containing protein</fullName>
    </recommendedName>
</protein>
<keyword evidence="10 15" id="KW-0472">Membrane</keyword>
<keyword evidence="13" id="KW-0479">Metal-binding</keyword>
<feature type="binding site" description="axial binding residue" evidence="13">
    <location>
        <position position="27"/>
    </location>
    <ligand>
        <name>heme</name>
        <dbReference type="ChEBI" id="CHEBI:30413"/>
    </ligand>
    <ligandPart>
        <name>Fe</name>
        <dbReference type="ChEBI" id="CHEBI:18248"/>
    </ligandPart>
</feature>
<keyword evidence="7 15" id="KW-0812">Transmembrane</keyword>
<evidence type="ECO:0000256" key="15">
    <source>
        <dbReference type="SAM" id="Phobius"/>
    </source>
</evidence>
<evidence type="ECO:0000313" key="17">
    <source>
        <dbReference type="EMBL" id="KAK1762463.1"/>
    </source>
</evidence>
<evidence type="ECO:0000256" key="10">
    <source>
        <dbReference type="ARBA" id="ARBA00023136"/>
    </source>
</evidence>
<evidence type="ECO:0000256" key="5">
    <source>
        <dbReference type="ARBA" id="ARBA00022525"/>
    </source>
</evidence>
<evidence type="ECO:0000256" key="14">
    <source>
        <dbReference type="SAM" id="MobiDB-lite"/>
    </source>
</evidence>
<keyword evidence="13" id="KW-0408">Iron</keyword>
<dbReference type="PROSITE" id="PS52012">
    <property type="entry name" value="CFEM"/>
    <property type="match status" value="1"/>
</dbReference>
<dbReference type="GeneID" id="85312437"/>
<evidence type="ECO:0000256" key="6">
    <source>
        <dbReference type="ARBA" id="ARBA00022622"/>
    </source>
</evidence>
<evidence type="ECO:0000256" key="9">
    <source>
        <dbReference type="ARBA" id="ARBA00022989"/>
    </source>
</evidence>
<feature type="disulfide bond" evidence="13">
    <location>
        <begin position="23"/>
        <end position="30"/>
    </location>
</feature>
<evidence type="ECO:0000256" key="13">
    <source>
        <dbReference type="PROSITE-ProRule" id="PRU01356"/>
    </source>
</evidence>
<proteinExistence type="inferred from homology"/>
<keyword evidence="18" id="KW-1185">Reference proteome</keyword>
<dbReference type="Pfam" id="PF05730">
    <property type="entry name" value="CFEM"/>
    <property type="match status" value="1"/>
</dbReference>
<dbReference type="GO" id="GO:0005576">
    <property type="term" value="C:extracellular region"/>
    <property type="evidence" value="ECO:0007669"/>
    <property type="project" value="UniProtKB-SubCell"/>
</dbReference>
<evidence type="ECO:0000256" key="4">
    <source>
        <dbReference type="ARBA" id="ARBA00010031"/>
    </source>
</evidence>
<feature type="transmembrane region" description="Helical" evidence="15">
    <location>
        <begin position="145"/>
        <end position="166"/>
    </location>
</feature>
<evidence type="ECO:0000256" key="11">
    <source>
        <dbReference type="ARBA" id="ARBA00023157"/>
    </source>
</evidence>
<dbReference type="EMBL" id="MU839037">
    <property type="protein sequence ID" value="KAK1762463.1"/>
    <property type="molecule type" value="Genomic_DNA"/>
</dbReference>
<feature type="compositionally biased region" description="Low complexity" evidence="14">
    <location>
        <begin position="75"/>
        <end position="130"/>
    </location>
</feature>
<dbReference type="GO" id="GO:0046872">
    <property type="term" value="F:metal ion binding"/>
    <property type="evidence" value="ECO:0007669"/>
    <property type="project" value="UniProtKB-UniRule"/>
</dbReference>
<dbReference type="GO" id="GO:0098552">
    <property type="term" value="C:side of membrane"/>
    <property type="evidence" value="ECO:0007669"/>
    <property type="project" value="UniProtKB-KW"/>
</dbReference>
<keyword evidence="6" id="KW-0325">Glycoprotein</keyword>
<comment type="similarity">
    <text evidence="4">Belongs to the RBT5 family.</text>
</comment>
<comment type="caution">
    <text evidence="17">The sequence shown here is derived from an EMBL/GenBank/DDBJ whole genome shotgun (WGS) entry which is preliminary data.</text>
</comment>
<gene>
    <name evidence="17" type="ORF">QBC33DRAFT_551927</name>
</gene>
<reference evidence="17" key="1">
    <citation type="submission" date="2023-06" db="EMBL/GenBank/DDBJ databases">
        <title>Genome-scale phylogeny and comparative genomics of the fungal order Sordariales.</title>
        <authorList>
            <consortium name="Lawrence Berkeley National Laboratory"/>
            <person name="Hensen N."/>
            <person name="Bonometti L."/>
            <person name="Westerberg I."/>
            <person name="Brannstrom I.O."/>
            <person name="Guillou S."/>
            <person name="Cros-Aarteil S."/>
            <person name="Calhoun S."/>
            <person name="Haridas S."/>
            <person name="Kuo A."/>
            <person name="Mondo S."/>
            <person name="Pangilinan J."/>
            <person name="Riley R."/>
            <person name="Labutti K."/>
            <person name="Andreopoulos B."/>
            <person name="Lipzen A."/>
            <person name="Chen C."/>
            <person name="Yanf M."/>
            <person name="Daum C."/>
            <person name="Ng V."/>
            <person name="Clum A."/>
            <person name="Steindorff A."/>
            <person name="Ohm R."/>
            <person name="Martin F."/>
            <person name="Silar P."/>
            <person name="Natvig D."/>
            <person name="Lalanne C."/>
            <person name="Gautier V."/>
            <person name="Ament-Velasquez S.L."/>
            <person name="Kruys A."/>
            <person name="Hutchinson M.I."/>
            <person name="Powell A.J."/>
            <person name="Barry K."/>
            <person name="Miller A.N."/>
            <person name="Grigoriev I.V."/>
            <person name="Debuchy R."/>
            <person name="Gladieux P."/>
            <person name="Thoren M.H."/>
            <person name="Johannesson H."/>
        </authorList>
    </citation>
    <scope>NUCLEOTIDE SEQUENCE</scope>
    <source>
        <strain evidence="17">8032-3</strain>
    </source>
</reference>
<comment type="caution">
    <text evidence="13">Lacks conserved residue(s) required for the propagation of feature annotation.</text>
</comment>
<feature type="region of interest" description="Disordered" evidence="14">
    <location>
        <begin position="209"/>
        <end position="236"/>
    </location>
</feature>
<dbReference type="AlphaFoldDB" id="A0AAJ0FGL0"/>
<keyword evidence="12" id="KW-0449">Lipoprotein</keyword>
<keyword evidence="13" id="KW-0349">Heme</keyword>
<dbReference type="InterPro" id="IPR008427">
    <property type="entry name" value="Extracellular_membr_CFEM_dom"/>
</dbReference>
<feature type="region of interest" description="Disordered" evidence="14">
    <location>
        <begin position="74"/>
        <end position="137"/>
    </location>
</feature>
<dbReference type="SMART" id="SM00747">
    <property type="entry name" value="CFEM"/>
    <property type="match status" value="1"/>
</dbReference>
<dbReference type="GO" id="GO:0071944">
    <property type="term" value="C:cell periphery"/>
    <property type="evidence" value="ECO:0007669"/>
    <property type="project" value="UniProtKB-ARBA"/>
</dbReference>
<evidence type="ECO:0000256" key="1">
    <source>
        <dbReference type="ARBA" id="ARBA00004167"/>
    </source>
</evidence>
<keyword evidence="11 13" id="KW-1015">Disulfide bond</keyword>
<dbReference type="RefSeq" id="XP_060278676.1">
    <property type="nucleotide sequence ID" value="XM_060429250.1"/>
</dbReference>
<keyword evidence="8" id="KW-0732">Signal</keyword>
<evidence type="ECO:0000256" key="3">
    <source>
        <dbReference type="ARBA" id="ARBA00004613"/>
    </source>
</evidence>
<evidence type="ECO:0000256" key="8">
    <source>
        <dbReference type="ARBA" id="ARBA00022729"/>
    </source>
</evidence>
<name>A0AAJ0FGL0_9PEZI</name>
<organism evidence="17 18">
    <name type="scientific">Phialemonium atrogriseum</name>
    <dbReference type="NCBI Taxonomy" id="1093897"/>
    <lineage>
        <taxon>Eukaryota</taxon>
        <taxon>Fungi</taxon>
        <taxon>Dikarya</taxon>
        <taxon>Ascomycota</taxon>
        <taxon>Pezizomycotina</taxon>
        <taxon>Sordariomycetes</taxon>
        <taxon>Sordariomycetidae</taxon>
        <taxon>Cephalothecales</taxon>
        <taxon>Cephalothecaceae</taxon>
        <taxon>Phialemonium</taxon>
    </lineage>
</organism>
<evidence type="ECO:0000256" key="2">
    <source>
        <dbReference type="ARBA" id="ARBA00004589"/>
    </source>
</evidence>
<sequence length="272" mass="26924">MSIDSLPECFKKCLADAAASIGCAGTDTTCLCTKDLSGSDGSQLMTCVLGTCPLDVIASASSDIVNICGQDPGNASSSGTTMTTTSSPASGGASSSSSSRTTPGTSTNSPSHTSSPSSSGTSTAVAPGGSDPRGGSAGLSTGAKAGIGVGVAVAAILFILSAFLFWRMRRMKKKAASETASAYVPAPTPGSPAEDGIPELSAKPEMGPELGGQPISELESNPRVDGTNDLLGMQGMGYPGSGQPPVHMTTNFPYEAVELDSTPTSRGGGTNV</sequence>
<comment type="subcellular location">
    <subcellularLocation>
        <location evidence="2">Membrane</location>
        <topology evidence="2">Lipid-anchor</topology>
        <topology evidence="2">GPI-anchor</topology>
    </subcellularLocation>
    <subcellularLocation>
        <location evidence="1">Membrane</location>
        <topology evidence="1">Single-pass membrane protein</topology>
    </subcellularLocation>
    <subcellularLocation>
        <location evidence="3">Secreted</location>
    </subcellularLocation>
</comment>
<evidence type="ECO:0000259" key="16">
    <source>
        <dbReference type="PROSITE" id="PS52012"/>
    </source>
</evidence>